<accession>A0AA96IXK2</accession>
<sequence>MTMWRYNVKEISKETEAYIESKYGKELNGIEAFKKIETNLVKTAIMFGTAAVSL</sequence>
<protein>
    <submittedName>
        <fullName evidence="1">Uncharacterized protein</fullName>
    </submittedName>
</protein>
<organism evidence="1">
    <name type="scientific">Caudovirus D_HF5_2C</name>
    <dbReference type="NCBI Taxonomy" id="3071196"/>
    <lineage>
        <taxon>Viruses</taxon>
        <taxon>Duplodnaviria</taxon>
        <taxon>Heunggongvirae</taxon>
        <taxon>Uroviricota</taxon>
        <taxon>Caudoviricetes</taxon>
    </lineage>
</organism>
<name>A0AA96IXK2_9CAUD</name>
<reference evidence="1" key="1">
    <citation type="submission" date="2023-06" db="EMBL/GenBank/DDBJ databases">
        <title>Characterization of diverse anelloviruses, cressdnaviruses, and phages in the human oral virome in North Carolina.</title>
        <authorList>
            <person name="Paietta E.N."/>
            <person name="Kraberger S."/>
            <person name="Custer J.M."/>
            <person name="Vargas K.L."/>
            <person name="Epsy C."/>
            <person name="Ehmke E."/>
            <person name="Yoder A.D."/>
            <person name="Varsani A."/>
        </authorList>
    </citation>
    <scope>NUCLEOTIDE SEQUENCE</scope>
    <source>
        <strain evidence="1">D_HF5_2C</strain>
    </source>
</reference>
<proteinExistence type="predicted"/>
<evidence type="ECO:0000313" key="1">
    <source>
        <dbReference type="EMBL" id="WNL48720.1"/>
    </source>
</evidence>
<dbReference type="EMBL" id="OR148986">
    <property type="protein sequence ID" value="WNL48720.1"/>
    <property type="molecule type" value="Genomic_DNA"/>
</dbReference>